<evidence type="ECO:0000256" key="1">
    <source>
        <dbReference type="SAM" id="MobiDB-lite"/>
    </source>
</evidence>
<feature type="non-terminal residue" evidence="2">
    <location>
        <position position="1"/>
    </location>
</feature>
<dbReference type="EMBL" id="CAUYUJ010001951">
    <property type="protein sequence ID" value="CAK0798479.1"/>
    <property type="molecule type" value="Genomic_DNA"/>
</dbReference>
<dbReference type="Proteomes" id="UP001189429">
    <property type="component" value="Unassembled WGS sequence"/>
</dbReference>
<feature type="compositionally biased region" description="Basic residues" evidence="1">
    <location>
        <begin position="29"/>
        <end position="67"/>
    </location>
</feature>
<organism evidence="2 3">
    <name type="scientific">Prorocentrum cordatum</name>
    <dbReference type="NCBI Taxonomy" id="2364126"/>
    <lineage>
        <taxon>Eukaryota</taxon>
        <taxon>Sar</taxon>
        <taxon>Alveolata</taxon>
        <taxon>Dinophyceae</taxon>
        <taxon>Prorocentrales</taxon>
        <taxon>Prorocentraceae</taxon>
        <taxon>Prorocentrum</taxon>
    </lineage>
</organism>
<reference evidence="2" key="1">
    <citation type="submission" date="2023-10" db="EMBL/GenBank/DDBJ databases">
        <authorList>
            <person name="Chen Y."/>
            <person name="Shah S."/>
            <person name="Dougan E. K."/>
            <person name="Thang M."/>
            <person name="Chan C."/>
        </authorList>
    </citation>
    <scope>NUCLEOTIDE SEQUENCE [LARGE SCALE GENOMIC DNA]</scope>
</reference>
<feature type="region of interest" description="Disordered" evidence="1">
    <location>
        <begin position="1"/>
        <end position="95"/>
    </location>
</feature>
<accession>A0ABN9Q2B2</accession>
<evidence type="ECO:0000313" key="2">
    <source>
        <dbReference type="EMBL" id="CAK0798479.1"/>
    </source>
</evidence>
<sequence>WRCGRARGRTSPARPAATDRALAAGRGRAAPRRLRSRGPCRGRRGRSARCSARRSAPRPCARARRWPRQGFGALGARARPATGPERLGAGAEGVSRGALAPRGRVVIKNSTAARN</sequence>
<protein>
    <submittedName>
        <fullName evidence="2">Uncharacterized protein</fullName>
    </submittedName>
</protein>
<name>A0ABN9Q2B2_9DINO</name>
<comment type="caution">
    <text evidence="2">The sequence shown here is derived from an EMBL/GenBank/DDBJ whole genome shotgun (WGS) entry which is preliminary data.</text>
</comment>
<gene>
    <name evidence="2" type="ORF">PCOR1329_LOCUS7214</name>
</gene>
<proteinExistence type="predicted"/>
<feature type="compositionally biased region" description="Low complexity" evidence="1">
    <location>
        <begin position="12"/>
        <end position="28"/>
    </location>
</feature>
<evidence type="ECO:0000313" key="3">
    <source>
        <dbReference type="Proteomes" id="UP001189429"/>
    </source>
</evidence>
<keyword evidence="3" id="KW-1185">Reference proteome</keyword>